<evidence type="ECO:0000256" key="1">
    <source>
        <dbReference type="HAMAP-Rule" id="MF_01972"/>
    </source>
</evidence>
<comment type="catalytic activity">
    <reaction evidence="1">
        <text>L-tryptophan + O2 = N-formyl-L-kynurenine</text>
        <dbReference type="Rhea" id="RHEA:24536"/>
        <dbReference type="ChEBI" id="CHEBI:15379"/>
        <dbReference type="ChEBI" id="CHEBI:57912"/>
        <dbReference type="ChEBI" id="CHEBI:58629"/>
        <dbReference type="EC" id="1.13.11.11"/>
    </reaction>
</comment>
<dbReference type="EMBL" id="BOOF01000055">
    <property type="protein sequence ID" value="GIH66573.1"/>
    <property type="molecule type" value="Genomic_DNA"/>
</dbReference>
<comment type="function">
    <text evidence="1">Heme-dependent dioxygenase that catalyzes the oxidative cleavage of the L-tryptophan (L-Trp) pyrrole ring and converts L-tryptophan to N-formyl-L-kynurenine. Catalyzes the oxidative cleavage of the indole moiety.</text>
</comment>
<keyword evidence="1" id="KW-0479">Metal-binding</keyword>
<accession>A0ABQ4GYS3</accession>
<comment type="cofactor">
    <cofactor evidence="1">
        <name>heme</name>
        <dbReference type="ChEBI" id="CHEBI:30413"/>
    </cofactor>
    <text evidence="1">Binds 1 heme group per subunit.</text>
</comment>
<feature type="binding site" evidence="1">
    <location>
        <position position="236"/>
    </location>
    <ligand>
        <name>substrate</name>
    </ligand>
</feature>
<feature type="binding site" evidence="1">
    <location>
        <position position="102"/>
    </location>
    <ligand>
        <name>substrate</name>
    </ligand>
</feature>
<protein>
    <recommendedName>
        <fullName evidence="1">Tryptophan 2,3-dioxygenase</fullName>
        <shortName evidence="1">TDO</shortName>
        <ecNumber evidence="1">1.13.11.11</ecNumber>
    </recommendedName>
    <alternativeName>
        <fullName evidence="1">Tryptamin 2,3-dioxygenase</fullName>
    </alternativeName>
    <alternativeName>
        <fullName evidence="1">Tryptophan oxygenase</fullName>
        <shortName evidence="1">TO</shortName>
        <shortName evidence="1">TRPO</shortName>
    </alternativeName>
    <alternativeName>
        <fullName evidence="1">Tryptophan pyrrolase</fullName>
    </alternativeName>
    <alternativeName>
        <fullName evidence="1">Tryptophanase</fullName>
    </alternativeName>
</protein>
<sequence length="280" mass="31753">MAVEPPVALTYSSYLALDEVLGAQRPRSDQHDELLFIVVHQVHELWFKELLHELTRLQRELVAGESAHALRTLHRCQAVLRIVVAGIDTVETMTPFQFTAFRSRLGSASGFQSPQFREIEAMLGRRDRRILRVFPEGGEERRRIEAAMDRPSVFDSYLRYLATQGYRVPPGLLHRDVTRALEPSDELREVLRRVRRDDGYAARVGERLLNLDKGLQDWRYRHVKLVERVIGAKTGTGGSAGASYLYRTLSGLAFPDLWAVAREGPDRNTGDAAPPRPGRS</sequence>
<keyword evidence="3" id="KW-1185">Reference proteome</keyword>
<name>A0ABQ4GYS3_9ACTN</name>
<dbReference type="RefSeq" id="WP_204052375.1">
    <property type="nucleotide sequence ID" value="NZ_BOOF01000055.1"/>
</dbReference>
<evidence type="ECO:0000313" key="2">
    <source>
        <dbReference type="EMBL" id="GIH66573.1"/>
    </source>
</evidence>
<feature type="binding site" description="axial binding residue" evidence="1">
    <location>
        <position position="222"/>
    </location>
    <ligand>
        <name>heme</name>
        <dbReference type="ChEBI" id="CHEBI:30413"/>
    </ligand>
    <ligandPart>
        <name>Fe</name>
        <dbReference type="ChEBI" id="CHEBI:18248"/>
    </ligandPart>
</feature>
<reference evidence="2 3" key="1">
    <citation type="submission" date="2021-01" db="EMBL/GenBank/DDBJ databases">
        <title>Whole genome shotgun sequence of Microbispora siamensis NBRC 104113.</title>
        <authorList>
            <person name="Komaki H."/>
            <person name="Tamura T."/>
        </authorList>
    </citation>
    <scope>NUCLEOTIDE SEQUENCE [LARGE SCALE GENOMIC DNA]</scope>
    <source>
        <strain evidence="2 3">NBRC 104113</strain>
    </source>
</reference>
<dbReference type="Gene3D" id="1.20.58.480">
    <property type="match status" value="1"/>
</dbReference>
<dbReference type="InterPro" id="IPR037217">
    <property type="entry name" value="Trp/Indoleamine_2_3_dOase-like"/>
</dbReference>
<dbReference type="Pfam" id="PF03301">
    <property type="entry name" value="Trp_dioxygenase"/>
    <property type="match status" value="2"/>
</dbReference>
<dbReference type="PANTHER" id="PTHR10138">
    <property type="entry name" value="TRYPTOPHAN 2,3-DIOXYGENASE"/>
    <property type="match status" value="1"/>
</dbReference>
<dbReference type="EC" id="1.13.11.11" evidence="1"/>
<comment type="caution">
    <text evidence="1">Lacks conserved residue(s) required for the propagation of feature annotation.</text>
</comment>
<organism evidence="2 3">
    <name type="scientific">Microbispora siamensis</name>
    <dbReference type="NCBI Taxonomy" id="564413"/>
    <lineage>
        <taxon>Bacteria</taxon>
        <taxon>Bacillati</taxon>
        <taxon>Actinomycetota</taxon>
        <taxon>Actinomycetes</taxon>
        <taxon>Streptosporangiales</taxon>
        <taxon>Streptosporangiaceae</taxon>
        <taxon>Microbispora</taxon>
    </lineage>
</organism>
<evidence type="ECO:0000313" key="3">
    <source>
        <dbReference type="Proteomes" id="UP000660454"/>
    </source>
</evidence>
<keyword evidence="1" id="KW-0349">Heme</keyword>
<comment type="caution">
    <text evidence="2">The sequence shown here is derived from an EMBL/GenBank/DDBJ whole genome shotgun (WGS) entry which is preliminary data.</text>
</comment>
<dbReference type="InterPro" id="IPR004981">
    <property type="entry name" value="Trp_2_3_dOase"/>
</dbReference>
<proteinExistence type="inferred from homology"/>
<comment type="pathway">
    <text evidence="1">Amino-acid degradation; L-tryptophan degradation via kynurenine pathway; L-kynurenine from L-tryptophan: step 1/2.</text>
</comment>
<dbReference type="SUPFAM" id="SSF140959">
    <property type="entry name" value="Indolic compounds 2,3-dioxygenase-like"/>
    <property type="match status" value="1"/>
</dbReference>
<dbReference type="Proteomes" id="UP000660454">
    <property type="component" value="Unassembled WGS sequence"/>
</dbReference>
<gene>
    <name evidence="2" type="primary">kynA_2</name>
    <name evidence="1" type="synonym">kynA</name>
    <name evidence="2" type="ORF">Msi02_73900</name>
</gene>
<comment type="similarity">
    <text evidence="1">Belongs to the tryptophan 2,3-dioxygenase family.</text>
</comment>
<keyword evidence="1" id="KW-0560">Oxidoreductase</keyword>
<keyword evidence="1" id="KW-0223">Dioxygenase</keyword>
<comment type="subunit">
    <text evidence="1">Homotetramer.</text>
</comment>
<feature type="binding site" evidence="1">
    <location>
        <begin position="36"/>
        <end position="40"/>
    </location>
    <ligand>
        <name>substrate</name>
    </ligand>
</feature>
<keyword evidence="1" id="KW-0823">Tryptophan catabolism</keyword>
<dbReference type="HAMAP" id="MF_01972">
    <property type="entry name" value="T23O"/>
    <property type="match status" value="1"/>
</dbReference>
<dbReference type="PANTHER" id="PTHR10138:SF0">
    <property type="entry name" value="TRYPTOPHAN 2,3-DIOXYGENASE"/>
    <property type="match status" value="1"/>
</dbReference>
<keyword evidence="1" id="KW-0408">Iron</keyword>